<gene>
    <name evidence="6" type="ORF">BQ4739_LOCUS12996</name>
</gene>
<evidence type="ECO:0000313" key="6">
    <source>
        <dbReference type="EMBL" id="SZX72856.1"/>
    </source>
</evidence>
<dbReference type="Proteomes" id="UP000256970">
    <property type="component" value="Unassembled WGS sequence"/>
</dbReference>
<keyword evidence="2 4" id="KW-0863">Zinc-finger</keyword>
<dbReference type="EMBL" id="FNXT01001168">
    <property type="protein sequence ID" value="SZX72856.1"/>
    <property type="molecule type" value="Genomic_DNA"/>
</dbReference>
<dbReference type="PANTHER" id="PTHR46201">
    <property type="entry name" value="PHD FINGER PROTEIN MALE MEIOCYTE DEATH 1-RELATED"/>
    <property type="match status" value="1"/>
</dbReference>
<dbReference type="InterPro" id="IPR019787">
    <property type="entry name" value="Znf_PHD-finger"/>
</dbReference>
<proteinExistence type="predicted"/>
<dbReference type="Gene3D" id="3.30.40.10">
    <property type="entry name" value="Zinc/RING finger domain, C3HC4 (zinc finger)"/>
    <property type="match status" value="1"/>
</dbReference>
<organism evidence="6 7">
    <name type="scientific">Tetradesmus obliquus</name>
    <name type="common">Green alga</name>
    <name type="synonym">Acutodesmus obliquus</name>
    <dbReference type="NCBI Taxonomy" id="3088"/>
    <lineage>
        <taxon>Eukaryota</taxon>
        <taxon>Viridiplantae</taxon>
        <taxon>Chlorophyta</taxon>
        <taxon>core chlorophytes</taxon>
        <taxon>Chlorophyceae</taxon>
        <taxon>CS clade</taxon>
        <taxon>Sphaeropleales</taxon>
        <taxon>Scenedesmaceae</taxon>
        <taxon>Tetradesmus</taxon>
    </lineage>
</organism>
<evidence type="ECO:0000256" key="4">
    <source>
        <dbReference type="PROSITE-ProRule" id="PRU00146"/>
    </source>
</evidence>
<dbReference type="STRING" id="3088.A0A383W851"/>
<evidence type="ECO:0000256" key="2">
    <source>
        <dbReference type="ARBA" id="ARBA00022771"/>
    </source>
</evidence>
<evidence type="ECO:0000313" key="7">
    <source>
        <dbReference type="Proteomes" id="UP000256970"/>
    </source>
</evidence>
<sequence>MGLPEGALLPAEQQQQQQGGKDDAAVAAGGVAAAVVPDAGLLLLGETVPAGCELTAVGSGLDPEPRFRHAGGVEDWAVCCICGCRDDDGERMIVCDGCGYWMHTRCNGIRDEEQEPHGFVCKGCEAARAEKEQQQGAVAAGSKRGRQ</sequence>
<evidence type="ECO:0000259" key="5">
    <source>
        <dbReference type="PROSITE" id="PS50016"/>
    </source>
</evidence>
<reference evidence="6 7" key="1">
    <citation type="submission" date="2016-10" db="EMBL/GenBank/DDBJ databases">
        <authorList>
            <person name="Cai Z."/>
        </authorList>
    </citation>
    <scope>NUCLEOTIDE SEQUENCE [LARGE SCALE GENOMIC DNA]</scope>
</reference>
<keyword evidence="3" id="KW-0862">Zinc</keyword>
<keyword evidence="7" id="KW-1185">Reference proteome</keyword>
<dbReference type="PROSITE" id="PS50016">
    <property type="entry name" value="ZF_PHD_2"/>
    <property type="match status" value="1"/>
</dbReference>
<feature type="domain" description="PHD-type" evidence="5">
    <location>
        <begin position="76"/>
        <end position="127"/>
    </location>
</feature>
<dbReference type="AlphaFoldDB" id="A0A383W851"/>
<evidence type="ECO:0000256" key="3">
    <source>
        <dbReference type="ARBA" id="ARBA00022833"/>
    </source>
</evidence>
<dbReference type="GO" id="GO:0008270">
    <property type="term" value="F:zinc ion binding"/>
    <property type="evidence" value="ECO:0007669"/>
    <property type="project" value="UniProtKB-KW"/>
</dbReference>
<dbReference type="InterPro" id="IPR011011">
    <property type="entry name" value="Znf_FYVE_PHD"/>
</dbReference>
<keyword evidence="1" id="KW-0479">Metal-binding</keyword>
<dbReference type="Pfam" id="PF00628">
    <property type="entry name" value="PHD"/>
    <property type="match status" value="1"/>
</dbReference>
<dbReference type="PANTHER" id="PTHR46201:SF9">
    <property type="entry name" value="PHD FINGER PROTEIN MALE MEIOCYTE DEATH 1"/>
    <property type="match status" value="1"/>
</dbReference>
<dbReference type="SUPFAM" id="SSF57903">
    <property type="entry name" value="FYVE/PHD zinc finger"/>
    <property type="match status" value="1"/>
</dbReference>
<accession>A0A383W851</accession>
<dbReference type="InterPro" id="IPR001965">
    <property type="entry name" value="Znf_PHD"/>
</dbReference>
<protein>
    <recommendedName>
        <fullName evidence="5">PHD-type domain-containing protein</fullName>
    </recommendedName>
</protein>
<name>A0A383W851_TETOB</name>
<dbReference type="SMART" id="SM00249">
    <property type="entry name" value="PHD"/>
    <property type="match status" value="1"/>
</dbReference>
<evidence type="ECO:0000256" key="1">
    <source>
        <dbReference type="ARBA" id="ARBA00022723"/>
    </source>
</evidence>
<dbReference type="InterPro" id="IPR013083">
    <property type="entry name" value="Znf_RING/FYVE/PHD"/>
</dbReference>